<keyword evidence="4 5" id="KW-0975">Bacterial flagellum</keyword>
<dbReference type="InterPro" id="IPR010810">
    <property type="entry name" value="Flagellin_hook_IN_motif"/>
</dbReference>
<dbReference type="AlphaFoldDB" id="A0A401IVX6"/>
<evidence type="ECO:0000259" key="8">
    <source>
        <dbReference type="Pfam" id="PF07195"/>
    </source>
</evidence>
<sequence>MADITSATSANAGLSFMGQYSGITTDVVDQLIEAESGGKILLQNKVTTYNKQKAAWSSVSSTLSNLQTKLQTLQNNDSYYTKTTKSSAEDYATISGSANSKSGGEFALEIEQLAKQTKLTGSQLTSVKSNKTALDLTGKLTFAYSGTVTDDSPATVDIEISAGDSLVDIADKINKQSSTVGVSATVIDRRLVLTNNAAGQHSSTLDQSANGDTLAALGLTGDAALGQAAKFTLDGIEMERDSNTVTDGIEGATLTLKKVTDAANSVSLSLVNDSSTTVKAVQDFVDQYNSTMSIIKGYLDVGDPTSSSSDSTTTNTQGDLVGDSTLQRLQSSLRSLVTQSDKTNTNSTLGAYQLGLSVDKDGVLSLDSAKLQEQLDESPEKVHDFFYVQVDEFDDTQDKGYTTQLNSLLNTFITDTDDHKSVINNTTTSLDKMVKSLNDQIDDFTERLAAKREQYITQFTALDTMMMNAQSQLDYMQSQLGTNSSSNN</sequence>
<evidence type="ECO:0000256" key="1">
    <source>
        <dbReference type="ARBA" id="ARBA00009764"/>
    </source>
</evidence>
<comment type="function">
    <text evidence="5">Required for morphogenesis and for the elongation of the flagellar filament by facilitating polymerization of the flagellin monomers at the tip of growing filament. Forms a capping structure, which prevents flagellin subunits (transported through the central channel of the flagellum) from leaking out without polymerization at the distal end.</text>
</comment>
<proteinExistence type="inferred from homology"/>
<feature type="domain" description="Flagellar hook-associated protein 2 C-terminal" evidence="8">
    <location>
        <begin position="226"/>
        <end position="470"/>
    </location>
</feature>
<dbReference type="RefSeq" id="WP_124978248.1">
    <property type="nucleotide sequence ID" value="NZ_BFFP01000048.1"/>
</dbReference>
<dbReference type="EMBL" id="BFFP01000048">
    <property type="protein sequence ID" value="GBG95711.1"/>
    <property type="molecule type" value="Genomic_DNA"/>
</dbReference>
<keyword evidence="10" id="KW-1185">Reference proteome</keyword>
<dbReference type="OrthoDB" id="9776025at2"/>
<comment type="similarity">
    <text evidence="1 5">Belongs to the FliD family.</text>
</comment>
<keyword evidence="5" id="KW-0964">Secreted</keyword>
<evidence type="ECO:0000256" key="2">
    <source>
        <dbReference type="ARBA" id="ARBA00011255"/>
    </source>
</evidence>
<organism evidence="9 10">
    <name type="scientific">Ligilactobacillus salitolerans</name>
    <dbReference type="NCBI Taxonomy" id="1808352"/>
    <lineage>
        <taxon>Bacteria</taxon>
        <taxon>Bacillati</taxon>
        <taxon>Bacillota</taxon>
        <taxon>Bacilli</taxon>
        <taxon>Lactobacillales</taxon>
        <taxon>Lactobacillaceae</taxon>
        <taxon>Ligilactobacillus</taxon>
    </lineage>
</organism>
<dbReference type="Pfam" id="PF07195">
    <property type="entry name" value="FliD_C"/>
    <property type="match status" value="1"/>
</dbReference>
<dbReference type="GO" id="GO:0005576">
    <property type="term" value="C:extracellular region"/>
    <property type="evidence" value="ECO:0007669"/>
    <property type="project" value="UniProtKB-SubCell"/>
</dbReference>
<dbReference type="InterPro" id="IPR040026">
    <property type="entry name" value="FliD"/>
</dbReference>
<evidence type="ECO:0000256" key="5">
    <source>
        <dbReference type="RuleBase" id="RU362066"/>
    </source>
</evidence>
<name>A0A401IVX6_9LACO</name>
<reference evidence="9 10" key="1">
    <citation type="journal article" date="2019" name="Int. J. Syst. Evol. Microbiol.">
        <title>Lactobacillus salitolerans sp. nov., a novel lactic acid bacterium isolated from spent mushroom substrates.</title>
        <authorList>
            <person name="Tohno M."/>
            <person name="Tanizawa Y."/>
            <person name="Kojima Y."/>
            <person name="Sakamoto M."/>
            <person name="Nakamura Y."/>
            <person name="Ohkuma M."/>
            <person name="Kobayashi H."/>
        </authorList>
    </citation>
    <scope>NUCLEOTIDE SEQUENCE [LARGE SCALE GENOMIC DNA]</scope>
    <source>
        <strain evidence="9 10">YK43</strain>
    </source>
</reference>
<comment type="subcellular location">
    <subcellularLocation>
        <location evidence="5">Secreted</location>
    </subcellularLocation>
    <subcellularLocation>
        <location evidence="5">Bacterial flagellum</location>
    </subcellularLocation>
</comment>
<dbReference type="Proteomes" id="UP000286848">
    <property type="component" value="Unassembled WGS sequence"/>
</dbReference>
<accession>A0A401IVX6</accession>
<comment type="subunit">
    <text evidence="2 5">Homopentamer.</text>
</comment>
<feature type="region of interest" description="Disordered" evidence="6">
    <location>
        <begin position="303"/>
        <end position="323"/>
    </location>
</feature>
<dbReference type="GO" id="GO:0007155">
    <property type="term" value="P:cell adhesion"/>
    <property type="evidence" value="ECO:0007669"/>
    <property type="project" value="InterPro"/>
</dbReference>
<protein>
    <recommendedName>
        <fullName evidence="5">Flagellar hook-associated protein 2</fullName>
        <shortName evidence="5">HAP2</shortName>
    </recommendedName>
    <alternativeName>
        <fullName evidence="5">Flagellar cap protein</fullName>
    </alternativeName>
</protein>
<keyword evidence="3" id="KW-0175">Coiled coil</keyword>
<dbReference type="InterPro" id="IPR003481">
    <property type="entry name" value="FliD_N"/>
</dbReference>
<dbReference type="PANTHER" id="PTHR30288:SF0">
    <property type="entry name" value="FLAGELLAR HOOK-ASSOCIATED PROTEIN 2"/>
    <property type="match status" value="1"/>
</dbReference>
<dbReference type="Pfam" id="PF07196">
    <property type="entry name" value="Flagellin_IN"/>
    <property type="match status" value="1"/>
</dbReference>
<gene>
    <name evidence="9" type="ORF">LFYK43_21700</name>
</gene>
<dbReference type="InterPro" id="IPR010809">
    <property type="entry name" value="FliD_C"/>
</dbReference>
<evidence type="ECO:0000256" key="3">
    <source>
        <dbReference type="ARBA" id="ARBA00023054"/>
    </source>
</evidence>
<feature type="compositionally biased region" description="Low complexity" evidence="6">
    <location>
        <begin position="305"/>
        <end position="316"/>
    </location>
</feature>
<dbReference type="PANTHER" id="PTHR30288">
    <property type="entry name" value="FLAGELLAR CAP/ASSEMBLY PROTEIN FLID"/>
    <property type="match status" value="1"/>
</dbReference>
<dbReference type="GO" id="GO:0009424">
    <property type="term" value="C:bacterial-type flagellum hook"/>
    <property type="evidence" value="ECO:0007669"/>
    <property type="project" value="UniProtKB-UniRule"/>
</dbReference>
<evidence type="ECO:0000313" key="10">
    <source>
        <dbReference type="Proteomes" id="UP000286848"/>
    </source>
</evidence>
<evidence type="ECO:0000259" key="7">
    <source>
        <dbReference type="Pfam" id="PF02465"/>
    </source>
</evidence>
<dbReference type="GO" id="GO:0009421">
    <property type="term" value="C:bacterial-type flagellum filament cap"/>
    <property type="evidence" value="ECO:0007669"/>
    <property type="project" value="InterPro"/>
</dbReference>
<feature type="domain" description="Flagellar hook-associated protein 2 N-terminal" evidence="7">
    <location>
        <begin position="24"/>
        <end position="116"/>
    </location>
</feature>
<dbReference type="GO" id="GO:0071973">
    <property type="term" value="P:bacterial-type flagellum-dependent cell motility"/>
    <property type="evidence" value="ECO:0007669"/>
    <property type="project" value="TreeGrafter"/>
</dbReference>
<evidence type="ECO:0000313" key="9">
    <source>
        <dbReference type="EMBL" id="GBG95711.1"/>
    </source>
</evidence>
<evidence type="ECO:0000256" key="4">
    <source>
        <dbReference type="ARBA" id="ARBA00023143"/>
    </source>
</evidence>
<comment type="caution">
    <text evidence="9">The sequence shown here is derived from an EMBL/GenBank/DDBJ whole genome shotgun (WGS) entry which is preliminary data.</text>
</comment>
<dbReference type="Pfam" id="PF02465">
    <property type="entry name" value="FliD_N"/>
    <property type="match status" value="1"/>
</dbReference>
<evidence type="ECO:0000256" key="6">
    <source>
        <dbReference type="SAM" id="MobiDB-lite"/>
    </source>
</evidence>